<organism evidence="2">
    <name type="scientific">Anopheles darlingi</name>
    <name type="common">Mosquito</name>
    <dbReference type="NCBI Taxonomy" id="43151"/>
    <lineage>
        <taxon>Eukaryota</taxon>
        <taxon>Metazoa</taxon>
        <taxon>Ecdysozoa</taxon>
        <taxon>Arthropoda</taxon>
        <taxon>Hexapoda</taxon>
        <taxon>Insecta</taxon>
        <taxon>Pterygota</taxon>
        <taxon>Neoptera</taxon>
        <taxon>Endopterygota</taxon>
        <taxon>Diptera</taxon>
        <taxon>Nematocera</taxon>
        <taxon>Culicoidea</taxon>
        <taxon>Culicidae</taxon>
        <taxon>Anophelinae</taxon>
        <taxon>Anopheles</taxon>
    </lineage>
</organism>
<keyword evidence="1" id="KW-0732">Signal</keyword>
<proteinExistence type="predicted"/>
<feature type="signal peptide" evidence="1">
    <location>
        <begin position="1"/>
        <end position="18"/>
    </location>
</feature>
<reference evidence="2" key="1">
    <citation type="submission" date="2018-01" db="EMBL/GenBank/DDBJ databases">
        <title>An insight into the sialome of Amazonian anophelines.</title>
        <authorList>
            <person name="Ribeiro J.M."/>
            <person name="Scarpassa V."/>
            <person name="Calvo E."/>
        </authorList>
    </citation>
    <scope>NUCLEOTIDE SEQUENCE</scope>
</reference>
<protein>
    <submittedName>
        <fullName evidence="2">Putative secreted protein</fullName>
    </submittedName>
</protein>
<dbReference type="EMBL" id="GGFL01012154">
    <property type="protein sequence ID" value="MBW76332.1"/>
    <property type="molecule type" value="Transcribed_RNA"/>
</dbReference>
<sequence length="129" mass="14505">MQIAVVVVMMVVMMMVQLQQTFLHRYHGTTTTTTAAMARQRYWCADRPWHYITPRSPNGGCRSSWHRHAAAVPGLCIRLILAQATTRCGSACRGRTTTGRTTGAHLHVPAASNTAHRLLLRLRRRRAVE</sequence>
<accession>A0A2M4DFH2</accession>
<feature type="chain" id="PRO_5015005730" evidence="1">
    <location>
        <begin position="19"/>
        <end position="129"/>
    </location>
</feature>
<evidence type="ECO:0000313" key="2">
    <source>
        <dbReference type="EMBL" id="MBW76332.1"/>
    </source>
</evidence>
<evidence type="ECO:0000256" key="1">
    <source>
        <dbReference type="SAM" id="SignalP"/>
    </source>
</evidence>
<dbReference type="AlphaFoldDB" id="A0A2M4DFH2"/>
<name>A0A2M4DFH2_ANODA</name>